<proteinExistence type="predicted"/>
<evidence type="ECO:0000313" key="3">
    <source>
        <dbReference type="Proteomes" id="UP000288216"/>
    </source>
</evidence>
<feature type="compositionally biased region" description="Basic and acidic residues" evidence="1">
    <location>
        <begin position="12"/>
        <end position="22"/>
    </location>
</feature>
<feature type="region of interest" description="Disordered" evidence="1">
    <location>
        <begin position="12"/>
        <end position="41"/>
    </location>
</feature>
<evidence type="ECO:0000256" key="1">
    <source>
        <dbReference type="SAM" id="MobiDB-lite"/>
    </source>
</evidence>
<comment type="caution">
    <text evidence="2">The sequence shown here is derived from an EMBL/GenBank/DDBJ whole genome shotgun (WGS) entry which is preliminary data.</text>
</comment>
<accession>A0A401QGX9</accession>
<gene>
    <name evidence="2" type="ORF">scyTo_0025089</name>
</gene>
<sequence length="80" mass="9049">MIELQSKVEEMKKEMDGTDCHNLRTVPVNNKSLSNSGLVKQRTDPSNIIDVSKSVMDNKKTTEILAKLEIPNRQPEVLKL</sequence>
<dbReference type="EMBL" id="BFAA01071035">
    <property type="protein sequence ID" value="GCB84592.1"/>
    <property type="molecule type" value="Genomic_DNA"/>
</dbReference>
<evidence type="ECO:0000313" key="2">
    <source>
        <dbReference type="EMBL" id="GCB84592.1"/>
    </source>
</evidence>
<keyword evidence="3" id="KW-1185">Reference proteome</keyword>
<dbReference type="AlphaFoldDB" id="A0A401QGX9"/>
<name>A0A401QGX9_SCYTO</name>
<organism evidence="2 3">
    <name type="scientific">Scyliorhinus torazame</name>
    <name type="common">Cloudy catshark</name>
    <name type="synonym">Catulus torazame</name>
    <dbReference type="NCBI Taxonomy" id="75743"/>
    <lineage>
        <taxon>Eukaryota</taxon>
        <taxon>Metazoa</taxon>
        <taxon>Chordata</taxon>
        <taxon>Craniata</taxon>
        <taxon>Vertebrata</taxon>
        <taxon>Chondrichthyes</taxon>
        <taxon>Elasmobranchii</taxon>
        <taxon>Galeomorphii</taxon>
        <taxon>Galeoidea</taxon>
        <taxon>Carcharhiniformes</taxon>
        <taxon>Scyliorhinidae</taxon>
        <taxon>Scyliorhinus</taxon>
    </lineage>
</organism>
<dbReference type="Proteomes" id="UP000288216">
    <property type="component" value="Unassembled WGS sequence"/>
</dbReference>
<feature type="compositionally biased region" description="Polar residues" evidence="1">
    <location>
        <begin position="27"/>
        <end position="38"/>
    </location>
</feature>
<protein>
    <submittedName>
        <fullName evidence="2">Uncharacterized protein</fullName>
    </submittedName>
</protein>
<reference evidence="2 3" key="1">
    <citation type="journal article" date="2018" name="Nat. Ecol. Evol.">
        <title>Shark genomes provide insights into elasmobranch evolution and the origin of vertebrates.</title>
        <authorList>
            <person name="Hara Y"/>
            <person name="Yamaguchi K"/>
            <person name="Onimaru K"/>
            <person name="Kadota M"/>
            <person name="Koyanagi M"/>
            <person name="Keeley SD"/>
            <person name="Tatsumi K"/>
            <person name="Tanaka K"/>
            <person name="Motone F"/>
            <person name="Kageyama Y"/>
            <person name="Nozu R"/>
            <person name="Adachi N"/>
            <person name="Nishimura O"/>
            <person name="Nakagawa R"/>
            <person name="Tanegashima C"/>
            <person name="Kiyatake I"/>
            <person name="Matsumoto R"/>
            <person name="Murakumo K"/>
            <person name="Nishida K"/>
            <person name="Terakita A"/>
            <person name="Kuratani S"/>
            <person name="Sato K"/>
            <person name="Hyodo S Kuraku.S."/>
        </authorList>
    </citation>
    <scope>NUCLEOTIDE SEQUENCE [LARGE SCALE GENOMIC DNA]</scope>
</reference>